<feature type="binding site" evidence="13">
    <location>
        <begin position="38"/>
        <end position="42"/>
    </location>
    <ligand>
        <name>NAD(+)</name>
        <dbReference type="ChEBI" id="CHEBI:57540"/>
    </ligand>
</feature>
<dbReference type="SUPFAM" id="SSF50249">
    <property type="entry name" value="Nucleic acid-binding proteins"/>
    <property type="match status" value="1"/>
</dbReference>
<accession>A0A918FH34</accession>
<dbReference type="NCBIfam" id="NF005932">
    <property type="entry name" value="PRK07956.1"/>
    <property type="match status" value="1"/>
</dbReference>
<evidence type="ECO:0000256" key="11">
    <source>
        <dbReference type="ARBA" id="ARBA00034005"/>
    </source>
</evidence>
<dbReference type="Gene3D" id="3.40.50.10190">
    <property type="entry name" value="BRCT domain"/>
    <property type="match status" value="1"/>
</dbReference>
<feature type="binding site" evidence="13">
    <location>
        <position position="439"/>
    </location>
    <ligand>
        <name>Zn(2+)</name>
        <dbReference type="ChEBI" id="CHEBI:29105"/>
    </ligand>
</feature>
<dbReference type="GO" id="GO:0006260">
    <property type="term" value="P:DNA replication"/>
    <property type="evidence" value="ECO:0007669"/>
    <property type="project" value="UniProtKB-KW"/>
</dbReference>
<reference evidence="15" key="1">
    <citation type="journal article" date="2014" name="Int. J. Syst. Evol. Microbiol.">
        <title>Complete genome sequence of Corynebacterium casei LMG S-19264T (=DSM 44701T), isolated from a smear-ripened cheese.</title>
        <authorList>
            <consortium name="US DOE Joint Genome Institute (JGI-PGF)"/>
            <person name="Walter F."/>
            <person name="Albersmeier A."/>
            <person name="Kalinowski J."/>
            <person name="Ruckert C."/>
        </authorList>
    </citation>
    <scope>NUCLEOTIDE SEQUENCE</scope>
    <source>
        <strain evidence="15">JCM 4346</strain>
    </source>
</reference>
<dbReference type="InterPro" id="IPR018239">
    <property type="entry name" value="DNA_ligase_AS"/>
</dbReference>
<comment type="similarity">
    <text evidence="12 13">Belongs to the NAD-dependent DNA ligase family. LigA subfamily.</text>
</comment>
<dbReference type="PROSITE" id="PS50172">
    <property type="entry name" value="BRCT"/>
    <property type="match status" value="1"/>
</dbReference>
<dbReference type="PIRSF" id="PIRSF001604">
    <property type="entry name" value="LigA"/>
    <property type="match status" value="1"/>
</dbReference>
<dbReference type="InterPro" id="IPR041663">
    <property type="entry name" value="DisA/LigA_HHH"/>
</dbReference>
<keyword evidence="10 13" id="KW-0234">DNA repair</keyword>
<dbReference type="InterPro" id="IPR001357">
    <property type="entry name" value="BRCT_dom"/>
</dbReference>
<keyword evidence="16" id="KW-1185">Reference proteome</keyword>
<dbReference type="InterPro" id="IPR010994">
    <property type="entry name" value="RuvA_2-like"/>
</dbReference>
<feature type="binding site" evidence="13">
    <location>
        <position position="173"/>
    </location>
    <ligand>
        <name>NAD(+)</name>
        <dbReference type="ChEBI" id="CHEBI:57540"/>
    </ligand>
</feature>
<feature type="binding site" evidence="13">
    <location>
        <position position="417"/>
    </location>
    <ligand>
        <name>Zn(2+)</name>
        <dbReference type="ChEBI" id="CHEBI:29105"/>
    </ligand>
</feature>
<evidence type="ECO:0000256" key="2">
    <source>
        <dbReference type="ARBA" id="ARBA00013308"/>
    </source>
</evidence>
<organism evidence="15 16">
    <name type="scientific">Streptomyces aurantiogriseus</name>
    <dbReference type="NCBI Taxonomy" id="66870"/>
    <lineage>
        <taxon>Bacteria</taxon>
        <taxon>Bacillati</taxon>
        <taxon>Actinomycetota</taxon>
        <taxon>Actinomycetes</taxon>
        <taxon>Kitasatosporales</taxon>
        <taxon>Streptomycetaceae</taxon>
        <taxon>Streptomyces</taxon>
    </lineage>
</organism>
<dbReference type="CDD" id="cd00114">
    <property type="entry name" value="LIGANc"/>
    <property type="match status" value="1"/>
</dbReference>
<dbReference type="SMART" id="SM00292">
    <property type="entry name" value="BRCT"/>
    <property type="match status" value="1"/>
</dbReference>
<evidence type="ECO:0000256" key="3">
    <source>
        <dbReference type="ARBA" id="ARBA00022598"/>
    </source>
</evidence>
<dbReference type="GO" id="GO:0006281">
    <property type="term" value="P:DNA repair"/>
    <property type="evidence" value="ECO:0007669"/>
    <property type="project" value="UniProtKB-KW"/>
</dbReference>
<protein>
    <recommendedName>
        <fullName evidence="2 13">DNA ligase</fullName>
        <ecNumber evidence="1 13">6.5.1.2</ecNumber>
    </recommendedName>
    <alternativeName>
        <fullName evidence="13">Polydeoxyribonucleotide synthase [NAD(+)]</fullName>
    </alternativeName>
</protein>
<evidence type="ECO:0000256" key="6">
    <source>
        <dbReference type="ARBA" id="ARBA00022763"/>
    </source>
</evidence>
<keyword evidence="9 13" id="KW-0520">NAD</keyword>
<dbReference type="Pfam" id="PF03120">
    <property type="entry name" value="OB_DNA_ligase"/>
    <property type="match status" value="1"/>
</dbReference>
<dbReference type="SUPFAM" id="SSF47781">
    <property type="entry name" value="RuvA domain 2-like"/>
    <property type="match status" value="1"/>
</dbReference>
<dbReference type="PROSITE" id="PS01055">
    <property type="entry name" value="DNA_LIGASE_N1"/>
    <property type="match status" value="1"/>
</dbReference>
<dbReference type="HAMAP" id="MF_01588">
    <property type="entry name" value="DNA_ligase_A"/>
    <property type="match status" value="1"/>
</dbReference>
<reference evidence="15" key="2">
    <citation type="submission" date="2020-09" db="EMBL/GenBank/DDBJ databases">
        <authorList>
            <person name="Sun Q."/>
            <person name="Ohkuma M."/>
        </authorList>
    </citation>
    <scope>NUCLEOTIDE SEQUENCE</scope>
    <source>
        <strain evidence="15">JCM 4346</strain>
    </source>
</reference>
<dbReference type="Gene3D" id="3.30.470.30">
    <property type="entry name" value="DNA ligase/mRNA capping enzyme"/>
    <property type="match status" value="1"/>
</dbReference>
<dbReference type="Gene3D" id="1.10.150.20">
    <property type="entry name" value="5' to 3' exonuclease, C-terminal subdomain"/>
    <property type="match status" value="2"/>
</dbReference>
<sequence length="695" mass="73323">MTTPAAVILDASAYAQAVEDAVKASAAYYAGGTSPLDDDAYDRLIRGIAAWEADHPDQVLPDSPTGKVAGGAVEGDVPHTVAMLSLDNVFSPEEFTAWTASLARRVGHDVTRFSVEPKLDGLAVAARYLHGRLTRLITRGDGTAGEDVSHAISTIEGLPEQLAEPVTVEVRGEVLMTTAQFEHANEVRTAHGGQPFANPRNAAAGTLRAKERAYTVPMTFFGYGLLPLADTETALAARLGESAHSDLMAQAAALGVNTTAETAVPGITAHTVEEVLARVQEIAALRPGLPFGIDGIVIKADFAADQQAAGSGSRAPRWAIAYKLPAVEKITRLLEVEWNVGRTGIIAPRAVLEPVEIDGSTITYATLHNPADITRRDLRLGDHVMVHRAGDVIPRIEAPVAHLRTGTEQPIAFPEACPRCGSDIDTSEQRWRCSNGRNCHLVASLSYAAGRDQLDIEGLGHTRVVQLVEAGLVADLADLFTLTRDQLLGLERMSETSTDNLLAAIATAKSRPLSRVLCALGVRGTGRSMSRRIARYFATMDDIRAADAETMQQVEGIGTEKAPSIVAELAELAPLIDKLAAAGVNMTEPGATPPTTADTDADSTTVAAERADGPLAGMTVVVTGGMTGPLEMLSRNQMNELIERAGGRSSSSVSKKTHLVVAGEGAGSKRTKAEALGIRLAAPDEFATLVADYLS</sequence>
<evidence type="ECO:0000313" key="15">
    <source>
        <dbReference type="EMBL" id="GGR37303.1"/>
    </source>
</evidence>
<dbReference type="Pfam" id="PF00533">
    <property type="entry name" value="BRCT"/>
    <property type="match status" value="1"/>
</dbReference>
<comment type="catalytic activity">
    <reaction evidence="11 13">
        <text>NAD(+) + (deoxyribonucleotide)n-3'-hydroxyl + 5'-phospho-(deoxyribonucleotide)m = (deoxyribonucleotide)n+m + AMP + beta-nicotinamide D-nucleotide.</text>
        <dbReference type="EC" id="6.5.1.2"/>
    </reaction>
</comment>
<dbReference type="GO" id="GO:0046872">
    <property type="term" value="F:metal ion binding"/>
    <property type="evidence" value="ECO:0007669"/>
    <property type="project" value="UniProtKB-KW"/>
</dbReference>
<feature type="binding site" evidence="13">
    <location>
        <begin position="85"/>
        <end position="86"/>
    </location>
    <ligand>
        <name>NAD(+)</name>
        <dbReference type="ChEBI" id="CHEBI:57540"/>
    </ligand>
</feature>
<evidence type="ECO:0000313" key="16">
    <source>
        <dbReference type="Proteomes" id="UP000658320"/>
    </source>
</evidence>
<evidence type="ECO:0000259" key="14">
    <source>
        <dbReference type="PROSITE" id="PS50172"/>
    </source>
</evidence>
<dbReference type="SUPFAM" id="SSF56091">
    <property type="entry name" value="DNA ligase/mRNA capping enzyme, catalytic domain"/>
    <property type="match status" value="1"/>
</dbReference>
<feature type="binding site" evidence="13">
    <location>
        <position position="139"/>
    </location>
    <ligand>
        <name>NAD(+)</name>
        <dbReference type="ChEBI" id="CHEBI:57540"/>
    </ligand>
</feature>
<dbReference type="InterPro" id="IPR004150">
    <property type="entry name" value="NAD_DNA_ligase_OB"/>
</dbReference>
<dbReference type="InterPro" id="IPR013840">
    <property type="entry name" value="DNAligase_N"/>
</dbReference>
<keyword evidence="8 13" id="KW-0460">Magnesium</keyword>
<keyword evidence="6 13" id="KW-0227">DNA damage</keyword>
<feature type="binding site" evidence="13">
    <location>
        <position position="420"/>
    </location>
    <ligand>
        <name>Zn(2+)</name>
        <dbReference type="ChEBI" id="CHEBI:29105"/>
    </ligand>
</feature>
<dbReference type="RefSeq" id="WP_229911256.1">
    <property type="nucleotide sequence ID" value="NZ_BMSX01000016.1"/>
</dbReference>
<comment type="cofactor">
    <cofactor evidence="13">
        <name>Mg(2+)</name>
        <dbReference type="ChEBI" id="CHEBI:18420"/>
    </cofactor>
    <cofactor evidence="13">
        <name>Mn(2+)</name>
        <dbReference type="ChEBI" id="CHEBI:29035"/>
    </cofactor>
</comment>
<evidence type="ECO:0000256" key="8">
    <source>
        <dbReference type="ARBA" id="ARBA00022842"/>
    </source>
</evidence>
<dbReference type="Gene3D" id="2.40.50.140">
    <property type="entry name" value="Nucleic acid-binding proteins"/>
    <property type="match status" value="1"/>
</dbReference>
<dbReference type="Gene3D" id="6.20.10.30">
    <property type="match status" value="1"/>
</dbReference>
<evidence type="ECO:0000256" key="10">
    <source>
        <dbReference type="ARBA" id="ARBA00023204"/>
    </source>
</evidence>
<dbReference type="Proteomes" id="UP000658320">
    <property type="component" value="Unassembled WGS sequence"/>
</dbReference>
<evidence type="ECO:0000256" key="5">
    <source>
        <dbReference type="ARBA" id="ARBA00022723"/>
    </source>
</evidence>
<keyword evidence="5 13" id="KW-0479">Metal-binding</keyword>
<dbReference type="CDD" id="cd17748">
    <property type="entry name" value="BRCT_DNA_ligase_like"/>
    <property type="match status" value="1"/>
</dbReference>
<dbReference type="Pfam" id="PF01653">
    <property type="entry name" value="DNA_ligase_aden"/>
    <property type="match status" value="1"/>
</dbReference>
<dbReference type="AlphaFoldDB" id="A0A918FH34"/>
<dbReference type="FunFam" id="2.40.50.140:FF:000012">
    <property type="entry name" value="DNA ligase"/>
    <property type="match status" value="1"/>
</dbReference>
<dbReference type="SUPFAM" id="SSF52113">
    <property type="entry name" value="BRCT domain"/>
    <property type="match status" value="1"/>
</dbReference>
<feature type="active site" description="N6-AMP-lysine intermediate" evidence="13">
    <location>
        <position position="118"/>
    </location>
</feature>
<gene>
    <name evidence="15" type="primary">ligA2</name>
    <name evidence="13" type="synonym">ligA</name>
    <name evidence="15" type="ORF">GCM10010251_62350</name>
</gene>
<dbReference type="EC" id="6.5.1.2" evidence="1 13"/>
<dbReference type="InterPro" id="IPR001679">
    <property type="entry name" value="DNA_ligase"/>
</dbReference>
<evidence type="ECO:0000256" key="4">
    <source>
        <dbReference type="ARBA" id="ARBA00022705"/>
    </source>
</evidence>
<dbReference type="InterPro" id="IPR012340">
    <property type="entry name" value="NA-bd_OB-fold"/>
</dbReference>
<keyword evidence="3 13" id="KW-0436">Ligase</keyword>
<feature type="domain" description="BRCT" evidence="14">
    <location>
        <begin position="610"/>
        <end position="695"/>
    </location>
</feature>
<evidence type="ECO:0000256" key="12">
    <source>
        <dbReference type="ARBA" id="ARBA00060881"/>
    </source>
</evidence>
<comment type="function">
    <text evidence="13">DNA ligase that catalyzes the formation of phosphodiester linkages between 5'-phosphoryl and 3'-hydroxyl groups in double-stranded DNA using NAD as a coenzyme and as the energy source for the reaction. It is essential for DNA replication and repair of damaged DNA.</text>
</comment>
<name>A0A918FH34_9ACTN</name>
<evidence type="ECO:0000256" key="13">
    <source>
        <dbReference type="HAMAP-Rule" id="MF_01588"/>
    </source>
</evidence>
<comment type="caution">
    <text evidence="13">Lacks conserved residue(s) required for the propagation of feature annotation.</text>
</comment>
<dbReference type="EMBL" id="BMSX01000016">
    <property type="protein sequence ID" value="GGR37303.1"/>
    <property type="molecule type" value="Genomic_DNA"/>
</dbReference>
<evidence type="ECO:0000256" key="1">
    <source>
        <dbReference type="ARBA" id="ARBA00012722"/>
    </source>
</evidence>
<feature type="binding site" evidence="13">
    <location>
        <position position="299"/>
    </location>
    <ligand>
        <name>NAD(+)</name>
        <dbReference type="ChEBI" id="CHEBI:57540"/>
    </ligand>
</feature>
<dbReference type="InterPro" id="IPR036420">
    <property type="entry name" value="BRCT_dom_sf"/>
</dbReference>
<feature type="binding site" evidence="13">
    <location>
        <position position="116"/>
    </location>
    <ligand>
        <name>NAD(+)</name>
        <dbReference type="ChEBI" id="CHEBI:57540"/>
    </ligand>
</feature>
<proteinExistence type="inferred from homology"/>
<dbReference type="GO" id="GO:0003911">
    <property type="term" value="F:DNA ligase (NAD+) activity"/>
    <property type="evidence" value="ECO:0007669"/>
    <property type="project" value="UniProtKB-UniRule"/>
</dbReference>
<dbReference type="NCBIfam" id="TIGR00575">
    <property type="entry name" value="dnlj"/>
    <property type="match status" value="1"/>
</dbReference>
<keyword evidence="7 13" id="KW-0862">Zinc</keyword>
<dbReference type="Pfam" id="PF12826">
    <property type="entry name" value="HHH_2"/>
    <property type="match status" value="1"/>
</dbReference>
<dbReference type="InterPro" id="IPR013839">
    <property type="entry name" value="DNAligase_adenylation"/>
</dbReference>
<feature type="binding site" evidence="13">
    <location>
        <position position="323"/>
    </location>
    <ligand>
        <name>NAD(+)</name>
        <dbReference type="ChEBI" id="CHEBI:57540"/>
    </ligand>
</feature>
<keyword evidence="4 13" id="KW-0235">DNA replication</keyword>
<dbReference type="Gene3D" id="1.10.287.610">
    <property type="entry name" value="Helix hairpin bin"/>
    <property type="match status" value="1"/>
</dbReference>
<evidence type="ECO:0000256" key="9">
    <source>
        <dbReference type="ARBA" id="ARBA00023027"/>
    </source>
</evidence>
<comment type="caution">
    <text evidence="15">The sequence shown here is derived from an EMBL/GenBank/DDBJ whole genome shotgun (WGS) entry which is preliminary data.</text>
</comment>
<keyword evidence="13" id="KW-0464">Manganese</keyword>
<dbReference type="SMART" id="SM00532">
    <property type="entry name" value="LIGANc"/>
    <property type="match status" value="1"/>
</dbReference>
<evidence type="ECO:0000256" key="7">
    <source>
        <dbReference type="ARBA" id="ARBA00022833"/>
    </source>
</evidence>